<proteinExistence type="predicted"/>
<sequence>MLGPTITVAFSVATLPIFAVTLAARSEYAPVESRVQVFIWVGALKIAAGSAGSAGTAAAGATTTHAAWVPLVVVSALTVAAATATASIVDRSRPR</sequence>
<feature type="transmembrane region" description="Helical" evidence="1">
    <location>
        <begin position="37"/>
        <end position="61"/>
    </location>
</feature>
<name>A0A0A6VSS9_KOCRO</name>
<keyword evidence="1" id="KW-0472">Membrane</keyword>
<dbReference type="EMBL" id="JSUH01000012">
    <property type="protein sequence ID" value="KHD96849.1"/>
    <property type="molecule type" value="Genomic_DNA"/>
</dbReference>
<reference evidence="2 3" key="1">
    <citation type="journal article" date="2003" name="Int. J. Syst. Evol. Microbiol.">
        <title>Kocuria polaris sp. nov., an orange-pigmented psychrophilic bacterium isolated from an Antarctic cyanobacterial mat sample.</title>
        <authorList>
            <person name="Reddy G.S."/>
            <person name="Prakash J.S."/>
            <person name="Prabahar V."/>
            <person name="Matsumoto G.I."/>
            <person name="Stackebrandt E."/>
            <person name="Shivaji S."/>
        </authorList>
    </citation>
    <scope>NUCLEOTIDE SEQUENCE [LARGE SCALE GENOMIC DNA]</scope>
    <source>
        <strain evidence="2 3">CMS 76or</strain>
    </source>
</reference>
<evidence type="ECO:0008006" key="4">
    <source>
        <dbReference type="Google" id="ProtNLM"/>
    </source>
</evidence>
<evidence type="ECO:0000313" key="3">
    <source>
        <dbReference type="Proteomes" id="UP000030466"/>
    </source>
</evidence>
<protein>
    <recommendedName>
        <fullName evidence="4">Major facilitator superfamily (MFS) profile domain-containing protein</fullName>
    </recommendedName>
</protein>
<dbReference type="Proteomes" id="UP000030466">
    <property type="component" value="Unassembled WGS sequence"/>
</dbReference>
<accession>A0A0A6VSS9</accession>
<evidence type="ECO:0000313" key="2">
    <source>
        <dbReference type="EMBL" id="KHD96849.1"/>
    </source>
</evidence>
<organism evidence="2 3">
    <name type="scientific">Kocuria rosea subsp. polaris</name>
    <dbReference type="NCBI Taxonomy" id="136273"/>
    <lineage>
        <taxon>Bacteria</taxon>
        <taxon>Bacillati</taxon>
        <taxon>Actinomycetota</taxon>
        <taxon>Actinomycetes</taxon>
        <taxon>Micrococcales</taxon>
        <taxon>Micrococcaceae</taxon>
        <taxon>Kocuria</taxon>
    </lineage>
</organism>
<dbReference type="RefSeq" id="WP_035928614.1">
    <property type="nucleotide sequence ID" value="NZ_JSUH01000012.1"/>
</dbReference>
<evidence type="ECO:0000256" key="1">
    <source>
        <dbReference type="SAM" id="Phobius"/>
    </source>
</evidence>
<feature type="transmembrane region" description="Helical" evidence="1">
    <location>
        <begin position="67"/>
        <end position="89"/>
    </location>
</feature>
<dbReference type="OrthoDB" id="6336756at2"/>
<keyword evidence="1" id="KW-0812">Transmembrane</keyword>
<keyword evidence="1" id="KW-1133">Transmembrane helix</keyword>
<gene>
    <name evidence="2" type="ORF">GY22_13495</name>
</gene>
<feature type="transmembrane region" description="Helical" evidence="1">
    <location>
        <begin position="6"/>
        <end position="25"/>
    </location>
</feature>
<comment type="caution">
    <text evidence="2">The sequence shown here is derived from an EMBL/GenBank/DDBJ whole genome shotgun (WGS) entry which is preliminary data.</text>
</comment>
<keyword evidence="3" id="KW-1185">Reference proteome</keyword>
<dbReference type="AlphaFoldDB" id="A0A0A6VSS9"/>